<dbReference type="RefSeq" id="WP_338178573.1">
    <property type="nucleotide sequence ID" value="NZ_JAEKNQ010000032.1"/>
</dbReference>
<organism evidence="1 2">
    <name type="scientific">Candidatus Dormiibacter inghamiae</name>
    <dbReference type="NCBI Taxonomy" id="3127013"/>
    <lineage>
        <taxon>Bacteria</taxon>
        <taxon>Bacillati</taxon>
        <taxon>Candidatus Dormiibacterota</taxon>
        <taxon>Candidatus Dormibacteria</taxon>
        <taxon>Candidatus Dormibacterales</taxon>
        <taxon>Candidatus Dormibacteraceae</taxon>
        <taxon>Candidatus Dormiibacter</taxon>
    </lineage>
</organism>
<evidence type="ECO:0000313" key="1">
    <source>
        <dbReference type="EMBL" id="MBJ7603118.1"/>
    </source>
</evidence>
<accession>A0A934KHV0</accession>
<reference evidence="1 2" key="1">
    <citation type="submission" date="2020-10" db="EMBL/GenBank/DDBJ databases">
        <title>Ca. Dormibacterota MAGs.</title>
        <authorList>
            <person name="Montgomery K."/>
        </authorList>
    </citation>
    <scope>NUCLEOTIDE SEQUENCE [LARGE SCALE GENOMIC DNA]</scope>
    <source>
        <strain evidence="1">SC8811_S16_3</strain>
    </source>
</reference>
<proteinExistence type="predicted"/>
<gene>
    <name evidence="1" type="ORF">JF888_08020</name>
</gene>
<dbReference type="Proteomes" id="UP000620075">
    <property type="component" value="Unassembled WGS sequence"/>
</dbReference>
<protein>
    <submittedName>
        <fullName evidence="1">Uncharacterized protein</fullName>
    </submittedName>
</protein>
<dbReference type="AlphaFoldDB" id="A0A934KHV0"/>
<sequence>MKEHTEPSDVVIAQRLLDQLKVRGFQFQRIAPGEDGPLMGSRVAGGCVDLIHIEGFSRDCFAWRKRSSLLIFAGGGLVERRTDGSALDVLNEVLTWELKS</sequence>
<comment type="caution">
    <text evidence="1">The sequence shown here is derived from an EMBL/GenBank/DDBJ whole genome shotgun (WGS) entry which is preliminary data.</text>
</comment>
<name>A0A934KHV0_9BACT</name>
<evidence type="ECO:0000313" key="2">
    <source>
        <dbReference type="Proteomes" id="UP000620075"/>
    </source>
</evidence>
<dbReference type="EMBL" id="JAEKNQ010000032">
    <property type="protein sequence ID" value="MBJ7603118.1"/>
    <property type="molecule type" value="Genomic_DNA"/>
</dbReference>